<dbReference type="CDD" id="cd07936">
    <property type="entry name" value="SCAN"/>
    <property type="match status" value="1"/>
</dbReference>
<organism evidence="2 3">
    <name type="scientific">Poecilia mexicana</name>
    <dbReference type="NCBI Taxonomy" id="48701"/>
    <lineage>
        <taxon>Eukaryota</taxon>
        <taxon>Metazoa</taxon>
        <taxon>Chordata</taxon>
        <taxon>Craniata</taxon>
        <taxon>Vertebrata</taxon>
        <taxon>Euteleostomi</taxon>
        <taxon>Actinopterygii</taxon>
        <taxon>Neopterygii</taxon>
        <taxon>Teleostei</taxon>
        <taxon>Neoteleostei</taxon>
        <taxon>Acanthomorphata</taxon>
        <taxon>Ovalentaria</taxon>
        <taxon>Atherinomorphae</taxon>
        <taxon>Cyprinodontiformes</taxon>
        <taxon>Poeciliidae</taxon>
        <taxon>Poeciliinae</taxon>
        <taxon>Poecilia</taxon>
    </lineage>
</organism>
<dbReference type="SMART" id="SM00431">
    <property type="entry name" value="SCAN"/>
    <property type="match status" value="1"/>
</dbReference>
<evidence type="ECO:0000259" key="1">
    <source>
        <dbReference type="PROSITE" id="PS50804"/>
    </source>
</evidence>
<accession>A0A3B3WMR2</accession>
<reference evidence="2" key="2">
    <citation type="submission" date="2025-09" db="UniProtKB">
        <authorList>
            <consortium name="Ensembl"/>
        </authorList>
    </citation>
    <scope>IDENTIFICATION</scope>
</reference>
<dbReference type="SUPFAM" id="SSF47353">
    <property type="entry name" value="Retrovirus capsid dimerization domain-like"/>
    <property type="match status" value="1"/>
</dbReference>
<dbReference type="STRING" id="48701.ENSPMEP00000004002"/>
<dbReference type="InterPro" id="IPR038269">
    <property type="entry name" value="SCAN_sf"/>
</dbReference>
<keyword evidence="3" id="KW-1185">Reference proteome</keyword>
<dbReference type="PROSITE" id="PS50804">
    <property type="entry name" value="SCAN_BOX"/>
    <property type="match status" value="1"/>
</dbReference>
<protein>
    <recommendedName>
        <fullName evidence="1">SCAN box domain-containing protein</fullName>
    </recommendedName>
</protein>
<name>A0A3B3WMR2_9TELE</name>
<proteinExistence type="predicted"/>
<dbReference type="AlphaFoldDB" id="A0A3B3WMR2"/>
<dbReference type="InterPro" id="IPR003309">
    <property type="entry name" value="SCAN_dom"/>
</dbReference>
<dbReference type="Proteomes" id="UP000261480">
    <property type="component" value="Unplaced"/>
</dbReference>
<evidence type="ECO:0000313" key="3">
    <source>
        <dbReference type="Proteomes" id="UP000261480"/>
    </source>
</evidence>
<dbReference type="PANTHER" id="PTHR46888">
    <property type="entry name" value="ZINC KNUCKLE DOMAINCONTAINING PROTEIN-RELATED"/>
    <property type="match status" value="1"/>
</dbReference>
<dbReference type="Ensembl" id="ENSPMET00000009928.1">
    <property type="protein sequence ID" value="ENSPMEP00000004002.1"/>
    <property type="gene ID" value="ENSPMEG00000005195.1"/>
</dbReference>
<reference evidence="2" key="1">
    <citation type="submission" date="2025-08" db="UniProtKB">
        <authorList>
            <consortium name="Ensembl"/>
        </authorList>
    </citation>
    <scope>IDENTIFICATION</scope>
</reference>
<dbReference type="Pfam" id="PF02023">
    <property type="entry name" value="SCAN"/>
    <property type="match status" value="1"/>
</dbReference>
<sequence length="178" mass="20287">MAAEDSCDYGEVKAAILTKYEINEEVYRQRFREPDVRVNETPREFYNRLKDLYLKWIQPQKRRKDKIGEILILEQFYSSLSPELRVWVKERSPASAQEAAELVENFLAARRGPKTFRYNLQQKSSLMQGKSVGFGLGGGPGQMTGLPLSSDKGGKCSHPSLSWKQNMLSAISVVKRVI</sequence>
<dbReference type="Gene3D" id="1.10.4020.10">
    <property type="entry name" value="DNA breaking-rejoining enzymes"/>
    <property type="match status" value="1"/>
</dbReference>
<evidence type="ECO:0000313" key="2">
    <source>
        <dbReference type="Ensembl" id="ENSPMEP00000004002.1"/>
    </source>
</evidence>
<dbReference type="PANTHER" id="PTHR46888:SF1">
    <property type="entry name" value="RIBONUCLEASE H"/>
    <property type="match status" value="1"/>
</dbReference>
<feature type="domain" description="SCAN box" evidence="1">
    <location>
        <begin position="28"/>
        <end position="106"/>
    </location>
</feature>